<feature type="region of interest" description="Disordered" evidence="1">
    <location>
        <begin position="1"/>
        <end position="84"/>
    </location>
</feature>
<dbReference type="Proteomes" id="UP001388673">
    <property type="component" value="Unassembled WGS sequence"/>
</dbReference>
<organism evidence="2 3">
    <name type="scientific">Kwoniella newhampshirensis</name>
    <dbReference type="NCBI Taxonomy" id="1651941"/>
    <lineage>
        <taxon>Eukaryota</taxon>
        <taxon>Fungi</taxon>
        <taxon>Dikarya</taxon>
        <taxon>Basidiomycota</taxon>
        <taxon>Agaricomycotina</taxon>
        <taxon>Tremellomycetes</taxon>
        <taxon>Tremellales</taxon>
        <taxon>Cryptococcaceae</taxon>
        <taxon>Kwoniella</taxon>
    </lineage>
</organism>
<sequence length="84" mass="8570">MAAPGTQSPSSEKPDPTLPEGAKQLTQAEQRPDSSGNTKEAPGEGNTAGITSETLKVAQDSAKNVEAESRAEVETGTKSEAKTG</sequence>
<name>A0AAW0Z3I0_9TREE</name>
<comment type="caution">
    <text evidence="2">The sequence shown here is derived from an EMBL/GenBank/DDBJ whole genome shotgun (WGS) entry which is preliminary data.</text>
</comment>
<dbReference type="RefSeq" id="XP_066804927.1">
    <property type="nucleotide sequence ID" value="XM_066945004.1"/>
</dbReference>
<evidence type="ECO:0000313" key="2">
    <source>
        <dbReference type="EMBL" id="KAK8864631.1"/>
    </source>
</evidence>
<dbReference type="GeneID" id="92179140"/>
<gene>
    <name evidence="2" type="ORF">IAR55_001881</name>
</gene>
<protein>
    <submittedName>
        <fullName evidence="2">Uncharacterized protein</fullName>
    </submittedName>
</protein>
<evidence type="ECO:0000313" key="3">
    <source>
        <dbReference type="Proteomes" id="UP001388673"/>
    </source>
</evidence>
<feature type="compositionally biased region" description="Polar residues" evidence="1">
    <location>
        <begin position="1"/>
        <end position="11"/>
    </location>
</feature>
<reference evidence="2 3" key="1">
    <citation type="journal article" date="2024" name="bioRxiv">
        <title>Comparative genomics of Cryptococcus and Kwoniella reveals pathogenesis evolution and contrasting karyotype dynamics via intercentromeric recombination or chromosome fusion.</title>
        <authorList>
            <person name="Coelho M.A."/>
            <person name="David-Palma M."/>
            <person name="Shea T."/>
            <person name="Bowers K."/>
            <person name="McGinley-Smith S."/>
            <person name="Mohammad A.W."/>
            <person name="Gnirke A."/>
            <person name="Yurkov A.M."/>
            <person name="Nowrousian M."/>
            <person name="Sun S."/>
            <person name="Cuomo C.A."/>
            <person name="Heitman J."/>
        </authorList>
    </citation>
    <scope>NUCLEOTIDE SEQUENCE [LARGE SCALE GENOMIC DNA]</scope>
    <source>
        <strain evidence="2 3">CBS 13917</strain>
    </source>
</reference>
<dbReference type="AlphaFoldDB" id="A0AAW0Z3I0"/>
<feature type="compositionally biased region" description="Basic and acidic residues" evidence="1">
    <location>
        <begin position="63"/>
        <end position="84"/>
    </location>
</feature>
<accession>A0AAW0Z3I0</accession>
<evidence type="ECO:0000256" key="1">
    <source>
        <dbReference type="SAM" id="MobiDB-lite"/>
    </source>
</evidence>
<dbReference type="EMBL" id="JBCAWK010000003">
    <property type="protein sequence ID" value="KAK8864631.1"/>
    <property type="molecule type" value="Genomic_DNA"/>
</dbReference>
<dbReference type="KEGG" id="kne:92179140"/>
<keyword evidence="3" id="KW-1185">Reference proteome</keyword>
<proteinExistence type="predicted"/>
<feature type="compositionally biased region" description="Polar residues" evidence="1">
    <location>
        <begin position="24"/>
        <end position="38"/>
    </location>
</feature>